<evidence type="ECO:0000313" key="3">
    <source>
        <dbReference type="EMBL" id="NXU61048.1"/>
    </source>
</evidence>
<gene>
    <name evidence="3" type="primary">Eif2ak2</name>
    <name evidence="3" type="ORF">HORVUL_R11594</name>
</gene>
<name>A0A7L3M7S1_9PASS</name>
<comment type="caution">
    <text evidence="3">The sequence shown here is derived from an EMBL/GenBank/DDBJ whole genome shotgun (WGS) entry which is preliminary data.</text>
</comment>
<dbReference type="Pfam" id="PF00035">
    <property type="entry name" value="dsrm"/>
    <property type="match status" value="1"/>
</dbReference>
<dbReference type="GO" id="GO:0003723">
    <property type="term" value="F:RNA binding"/>
    <property type="evidence" value="ECO:0007669"/>
    <property type="project" value="UniProtKB-UniRule"/>
</dbReference>
<dbReference type="Proteomes" id="UP000558460">
    <property type="component" value="Unassembled WGS sequence"/>
</dbReference>
<feature type="non-terminal residue" evidence="3">
    <location>
        <position position="96"/>
    </location>
</feature>
<keyword evidence="1" id="KW-0694">RNA-binding</keyword>
<reference evidence="3 4" key="1">
    <citation type="submission" date="2019-09" db="EMBL/GenBank/DDBJ databases">
        <title>Bird 10,000 Genomes (B10K) Project - Family phase.</title>
        <authorList>
            <person name="Zhang G."/>
        </authorList>
    </citation>
    <scope>NUCLEOTIDE SEQUENCE [LARGE SCALE GENOMIC DNA]</scope>
    <source>
        <strain evidence="3">B10K-DU-029-69</strain>
        <tissue evidence="3">Muscle</tissue>
    </source>
</reference>
<evidence type="ECO:0000313" key="4">
    <source>
        <dbReference type="Proteomes" id="UP000558460"/>
    </source>
</evidence>
<feature type="non-terminal residue" evidence="3">
    <location>
        <position position="1"/>
    </location>
</feature>
<dbReference type="OrthoDB" id="341578at2759"/>
<dbReference type="SMART" id="SM00358">
    <property type="entry name" value="DSRM"/>
    <property type="match status" value="1"/>
</dbReference>
<keyword evidence="4" id="KW-1185">Reference proteome</keyword>
<dbReference type="Gene3D" id="3.30.160.20">
    <property type="match status" value="1"/>
</dbReference>
<dbReference type="GO" id="GO:0016301">
    <property type="term" value="F:kinase activity"/>
    <property type="evidence" value="ECO:0007669"/>
    <property type="project" value="UniProtKB-KW"/>
</dbReference>
<dbReference type="AlphaFoldDB" id="A0A7L3M7S1"/>
<dbReference type="EMBL" id="VZUA01016247">
    <property type="protein sequence ID" value="NXU61048.1"/>
    <property type="molecule type" value="Genomic_DNA"/>
</dbReference>
<dbReference type="PROSITE" id="PS50137">
    <property type="entry name" value="DS_RBD"/>
    <property type="match status" value="1"/>
</dbReference>
<accession>A0A7L3M7S1</accession>
<dbReference type="InterPro" id="IPR014720">
    <property type="entry name" value="dsRBD_dom"/>
</dbReference>
<evidence type="ECO:0000259" key="2">
    <source>
        <dbReference type="PROSITE" id="PS50137"/>
    </source>
</evidence>
<protein>
    <submittedName>
        <fullName evidence="3">E2AK2 kinase</fullName>
    </submittedName>
</protein>
<evidence type="ECO:0000256" key="1">
    <source>
        <dbReference type="PROSITE-ProRule" id="PRU00266"/>
    </source>
</evidence>
<proteinExistence type="predicted"/>
<keyword evidence="3" id="KW-0418">Kinase</keyword>
<organism evidence="3 4">
    <name type="scientific">Horornis vulcanius</name>
    <dbReference type="NCBI Taxonomy" id="2585811"/>
    <lineage>
        <taxon>Eukaryota</taxon>
        <taxon>Metazoa</taxon>
        <taxon>Chordata</taxon>
        <taxon>Craniata</taxon>
        <taxon>Vertebrata</taxon>
        <taxon>Euteleostomi</taxon>
        <taxon>Archelosauria</taxon>
        <taxon>Archosauria</taxon>
        <taxon>Dinosauria</taxon>
        <taxon>Saurischia</taxon>
        <taxon>Theropoda</taxon>
        <taxon>Coelurosauria</taxon>
        <taxon>Aves</taxon>
        <taxon>Neognathae</taxon>
        <taxon>Neoaves</taxon>
        <taxon>Telluraves</taxon>
        <taxon>Australaves</taxon>
        <taxon>Passeriformes</taxon>
        <taxon>Sylvioidea</taxon>
        <taxon>Scotocercidae</taxon>
        <taxon>Horornis</taxon>
    </lineage>
</organism>
<sequence>KSASNMATAELTTTQATSPPALDKDYVSLLNIFSQRMCLIVDYPNKSYTGGAHTPMYSISCTISGHLYGRGSGPTLAAAKQAAAKEAYEKVNKESS</sequence>
<feature type="domain" description="DRBM" evidence="2">
    <location>
        <begin position="25"/>
        <end position="93"/>
    </location>
</feature>
<keyword evidence="3" id="KW-0808">Transferase</keyword>
<dbReference type="SUPFAM" id="SSF54768">
    <property type="entry name" value="dsRNA-binding domain-like"/>
    <property type="match status" value="1"/>
</dbReference>